<evidence type="ECO:0000256" key="2">
    <source>
        <dbReference type="ARBA" id="ARBA00022741"/>
    </source>
</evidence>
<evidence type="ECO:0000256" key="1">
    <source>
        <dbReference type="ARBA" id="ARBA00022679"/>
    </source>
</evidence>
<feature type="domain" description="Thiamin pyrophosphokinase thiamin-binding" evidence="6">
    <location>
        <begin position="151"/>
        <end position="215"/>
    </location>
</feature>
<dbReference type="Pfam" id="PF04265">
    <property type="entry name" value="TPK_B1_binding"/>
    <property type="match status" value="1"/>
</dbReference>
<dbReference type="SMART" id="SM00983">
    <property type="entry name" value="TPK_B1_binding"/>
    <property type="match status" value="1"/>
</dbReference>
<dbReference type="InterPro" id="IPR053149">
    <property type="entry name" value="TPK"/>
</dbReference>
<dbReference type="GO" id="GO:0005524">
    <property type="term" value="F:ATP binding"/>
    <property type="evidence" value="ECO:0007669"/>
    <property type="project" value="UniProtKB-KW"/>
</dbReference>
<dbReference type="EC" id="2.7.6.2" evidence="5"/>
<evidence type="ECO:0000256" key="4">
    <source>
        <dbReference type="ARBA" id="ARBA00022840"/>
    </source>
</evidence>
<dbReference type="eggNOG" id="COG1564">
    <property type="taxonomic scope" value="Bacteria"/>
</dbReference>
<sequence length="225" mass="24795">MNIAVVANGEWNQEWGKRELSTYERLIAADGGANRIIESGYLPDALVGDLDSIKEENLEICRQQGIRILSYPCEKDETDLELALDYAAKVSEEEANGDSDAGRIKEIFLLGATGGRIDHLLGNLSIMFGFLKRGFQIRMKDPHQELWLLAGQKKLTGLKGQKLSIVPVTEKAIVRTEGLYYPLHQEVLHQDSPRGISNAFLGDEALIEVSSGTVAVVTLHSNFAS</sequence>
<keyword evidence="3 7" id="KW-0418">Kinase</keyword>
<gene>
    <name evidence="7" type="ordered locus">Desdi_2727</name>
</gene>
<dbReference type="GO" id="GO:0004788">
    <property type="term" value="F:thiamine diphosphokinase activity"/>
    <property type="evidence" value="ECO:0007669"/>
    <property type="project" value="UniProtKB-UniRule"/>
</dbReference>
<evidence type="ECO:0000313" key="7">
    <source>
        <dbReference type="EMBL" id="AGA70142.1"/>
    </source>
</evidence>
<dbReference type="GO" id="GO:0030975">
    <property type="term" value="F:thiamine binding"/>
    <property type="evidence" value="ECO:0007669"/>
    <property type="project" value="InterPro"/>
</dbReference>
<dbReference type="GO" id="GO:0016301">
    <property type="term" value="F:kinase activity"/>
    <property type="evidence" value="ECO:0007669"/>
    <property type="project" value="UniProtKB-KW"/>
</dbReference>
<dbReference type="OrthoDB" id="9804377at2"/>
<dbReference type="Gene3D" id="3.40.50.10240">
    <property type="entry name" value="Thiamin pyrophosphokinase, catalytic domain"/>
    <property type="match status" value="1"/>
</dbReference>
<dbReference type="InterPro" id="IPR006282">
    <property type="entry name" value="Thi_PPkinase"/>
</dbReference>
<dbReference type="SUPFAM" id="SSF63999">
    <property type="entry name" value="Thiamin pyrophosphokinase, catalytic domain"/>
    <property type="match status" value="1"/>
</dbReference>
<dbReference type="InterPro" id="IPR036371">
    <property type="entry name" value="TPK_B1-bd_sf"/>
</dbReference>
<dbReference type="PANTHER" id="PTHR41299:SF1">
    <property type="entry name" value="THIAMINE PYROPHOSPHOKINASE"/>
    <property type="match status" value="1"/>
</dbReference>
<dbReference type="NCBIfam" id="TIGR01378">
    <property type="entry name" value="thi_PPkinase"/>
    <property type="match status" value="1"/>
</dbReference>
<keyword evidence="8" id="KW-1185">Reference proteome</keyword>
<reference evidence="8" key="1">
    <citation type="submission" date="2012-02" db="EMBL/GenBank/DDBJ databases">
        <title>Complete sequence of Desulfitobacterium dichloroeliminans LMG P-21439.</title>
        <authorList>
            <person name="Lucas S."/>
            <person name="Han J."/>
            <person name="Lapidus A."/>
            <person name="Cheng J.-F."/>
            <person name="Goodwin L."/>
            <person name="Pitluck S."/>
            <person name="Peters L."/>
            <person name="Ovchinnikova G."/>
            <person name="Teshima H."/>
            <person name="Detter J.C."/>
            <person name="Han C."/>
            <person name="Tapia R."/>
            <person name="Land M."/>
            <person name="Hauser L."/>
            <person name="Kyrpides N."/>
            <person name="Ivanova N."/>
            <person name="Pagani I."/>
            <person name="Kruse T."/>
            <person name="de Vos W.M."/>
            <person name="Boon N."/>
            <person name="Smidt H."/>
            <person name="Woyke T."/>
        </authorList>
    </citation>
    <scope>NUCLEOTIDE SEQUENCE [LARGE SCALE GENOMIC DNA]</scope>
    <source>
        <strain evidence="8">LMG P-21439 / DCA1</strain>
    </source>
</reference>
<dbReference type="InterPro" id="IPR036759">
    <property type="entry name" value="TPK_catalytic_sf"/>
</dbReference>
<dbReference type="AlphaFoldDB" id="L0FAA7"/>
<proteinExistence type="predicted"/>
<evidence type="ECO:0000256" key="5">
    <source>
        <dbReference type="NCBIfam" id="TIGR01378"/>
    </source>
</evidence>
<keyword evidence="1" id="KW-0808">Transferase</keyword>
<accession>L0FAA7</accession>
<dbReference type="CDD" id="cd07995">
    <property type="entry name" value="TPK"/>
    <property type="match status" value="1"/>
</dbReference>
<dbReference type="GO" id="GO:0006772">
    <property type="term" value="P:thiamine metabolic process"/>
    <property type="evidence" value="ECO:0007669"/>
    <property type="project" value="UniProtKB-UniRule"/>
</dbReference>
<keyword evidence="4" id="KW-0067">ATP-binding</keyword>
<dbReference type="GO" id="GO:0009229">
    <property type="term" value="P:thiamine diphosphate biosynthetic process"/>
    <property type="evidence" value="ECO:0007669"/>
    <property type="project" value="InterPro"/>
</dbReference>
<dbReference type="KEGG" id="ddl:Desdi_2727"/>
<organism evidence="7 8">
    <name type="scientific">Desulfitobacterium dichloroeliminans (strain LMG P-21439 / DCA1)</name>
    <dbReference type="NCBI Taxonomy" id="871963"/>
    <lineage>
        <taxon>Bacteria</taxon>
        <taxon>Bacillati</taxon>
        <taxon>Bacillota</taxon>
        <taxon>Clostridia</taxon>
        <taxon>Eubacteriales</taxon>
        <taxon>Desulfitobacteriaceae</taxon>
        <taxon>Desulfitobacterium</taxon>
    </lineage>
</organism>
<evidence type="ECO:0000256" key="3">
    <source>
        <dbReference type="ARBA" id="ARBA00022777"/>
    </source>
</evidence>
<dbReference type="SUPFAM" id="SSF63862">
    <property type="entry name" value="Thiamin pyrophosphokinase, substrate-binding domain"/>
    <property type="match status" value="1"/>
</dbReference>
<dbReference type="Pfam" id="PF04263">
    <property type="entry name" value="TPK_catalytic"/>
    <property type="match status" value="1"/>
</dbReference>
<dbReference type="InterPro" id="IPR007371">
    <property type="entry name" value="TPK_catalytic"/>
</dbReference>
<protein>
    <recommendedName>
        <fullName evidence="5">Thiamine diphosphokinase</fullName>
        <ecNumber evidence="5">2.7.6.2</ecNumber>
    </recommendedName>
</protein>
<name>L0FAA7_DESDL</name>
<dbReference type="HOGENOM" id="CLU_044237_1_1_9"/>
<keyword evidence="2" id="KW-0547">Nucleotide-binding</keyword>
<dbReference type="STRING" id="871963.Desdi_2727"/>
<evidence type="ECO:0000313" key="8">
    <source>
        <dbReference type="Proteomes" id="UP000010797"/>
    </source>
</evidence>
<dbReference type="InterPro" id="IPR007373">
    <property type="entry name" value="Thiamin_PyroPKinase_B1-bd"/>
</dbReference>
<dbReference type="Proteomes" id="UP000010797">
    <property type="component" value="Chromosome"/>
</dbReference>
<evidence type="ECO:0000259" key="6">
    <source>
        <dbReference type="SMART" id="SM00983"/>
    </source>
</evidence>
<dbReference type="RefSeq" id="WP_015263108.1">
    <property type="nucleotide sequence ID" value="NC_019903.1"/>
</dbReference>
<dbReference type="EMBL" id="CP003344">
    <property type="protein sequence ID" value="AGA70142.1"/>
    <property type="molecule type" value="Genomic_DNA"/>
</dbReference>
<dbReference type="PANTHER" id="PTHR41299">
    <property type="entry name" value="THIAMINE PYROPHOSPHOKINASE"/>
    <property type="match status" value="1"/>
</dbReference>